<dbReference type="SUPFAM" id="SSF142795">
    <property type="entry name" value="CAC2185-like"/>
    <property type="match status" value="1"/>
</dbReference>
<dbReference type="InterPro" id="IPR037226">
    <property type="entry name" value="CAC2185-like_sf"/>
</dbReference>
<gene>
    <name evidence="1" type="ORF">DW860_14635</name>
</gene>
<dbReference type="Proteomes" id="UP000284742">
    <property type="component" value="Unassembled WGS sequence"/>
</dbReference>
<organism evidence="1 2">
    <name type="scientific">Dorea formicigenerans</name>
    <dbReference type="NCBI Taxonomy" id="39486"/>
    <lineage>
        <taxon>Bacteria</taxon>
        <taxon>Bacillati</taxon>
        <taxon>Bacillota</taxon>
        <taxon>Clostridia</taxon>
        <taxon>Lachnospirales</taxon>
        <taxon>Lachnospiraceae</taxon>
        <taxon>Dorea</taxon>
    </lineage>
</organism>
<evidence type="ECO:0000313" key="1">
    <source>
        <dbReference type="EMBL" id="RHC03596.1"/>
    </source>
</evidence>
<dbReference type="EMBL" id="QSHK01000014">
    <property type="protein sequence ID" value="RHC03596.1"/>
    <property type="molecule type" value="Genomic_DNA"/>
</dbReference>
<accession>A0A413YH86</accession>
<name>A0A413YH86_9FIRM</name>
<proteinExistence type="predicted"/>
<reference evidence="1 2" key="1">
    <citation type="submission" date="2018-08" db="EMBL/GenBank/DDBJ databases">
        <title>A genome reference for cultivated species of the human gut microbiota.</title>
        <authorList>
            <person name="Zou Y."/>
            <person name="Xue W."/>
            <person name="Luo G."/>
        </authorList>
    </citation>
    <scope>NUCLEOTIDE SEQUENCE [LARGE SCALE GENOMIC DNA]</scope>
    <source>
        <strain evidence="1 2">AM37-5</strain>
    </source>
</reference>
<dbReference type="AlphaFoldDB" id="A0A413YH86"/>
<dbReference type="Pfam" id="PF08942">
    <property type="entry name" value="DUF1919"/>
    <property type="match status" value="1"/>
</dbReference>
<protein>
    <submittedName>
        <fullName evidence="1">DUF1919 domain-containing protein</fullName>
    </submittedName>
</protein>
<comment type="caution">
    <text evidence="1">The sequence shown here is derived from an EMBL/GenBank/DDBJ whole genome shotgun (WGS) entry which is preliminary data.</text>
</comment>
<evidence type="ECO:0000313" key="2">
    <source>
        <dbReference type="Proteomes" id="UP000284742"/>
    </source>
</evidence>
<dbReference type="RefSeq" id="WP_118359566.1">
    <property type="nucleotide sequence ID" value="NZ_QSHK01000014.1"/>
</dbReference>
<dbReference type="InterPro" id="IPR015037">
    <property type="entry name" value="DUF1919"/>
</dbReference>
<sequence length="66" mass="7865">MFDKDITIISNNCWGGHVYRYLGIKYLSPTIGLYFFADDYVKFCEDLKYYISQELKFISVNESKFI</sequence>